<evidence type="ECO:0000256" key="13">
    <source>
        <dbReference type="ARBA" id="ARBA00022993"/>
    </source>
</evidence>
<keyword evidence="10 16" id="KW-0418">Kinase</keyword>
<evidence type="ECO:0000256" key="15">
    <source>
        <dbReference type="ARBA" id="ARBA00040883"/>
    </source>
</evidence>
<feature type="binding site" evidence="16">
    <location>
        <position position="129"/>
    </location>
    <ligand>
        <name>K(+)</name>
        <dbReference type="ChEBI" id="CHEBI:29103"/>
    </ligand>
</feature>
<evidence type="ECO:0000256" key="2">
    <source>
        <dbReference type="ARBA" id="ARBA00001958"/>
    </source>
</evidence>
<evidence type="ECO:0000256" key="4">
    <source>
        <dbReference type="ARBA" id="ARBA00005225"/>
    </source>
</evidence>
<feature type="binding site" evidence="16">
    <location>
        <position position="100"/>
    </location>
    <ligand>
        <name>substrate</name>
    </ligand>
</feature>
<dbReference type="EMBL" id="PVXP01000063">
    <property type="protein sequence ID" value="PRR81818.1"/>
    <property type="molecule type" value="Genomic_DNA"/>
</dbReference>
<comment type="caution">
    <text evidence="17">The sequence shown here is derived from an EMBL/GenBank/DDBJ whole genome shotgun (WGS) entry which is preliminary data.</text>
</comment>
<evidence type="ECO:0000256" key="8">
    <source>
        <dbReference type="ARBA" id="ARBA00022679"/>
    </source>
</evidence>
<proteinExistence type="inferred from homology"/>
<dbReference type="NCBIfam" id="NF009855">
    <property type="entry name" value="PRK13321.1"/>
    <property type="match status" value="1"/>
</dbReference>
<comment type="cofactor">
    <cofactor evidence="2">
        <name>K(+)</name>
        <dbReference type="ChEBI" id="CHEBI:29103"/>
    </cofactor>
</comment>
<comment type="function">
    <text evidence="16">Catalyzes the phosphorylation of pantothenate (Pan), the first step in CoA biosynthesis.</text>
</comment>
<gene>
    <name evidence="16 17" type="primary">coaX</name>
    <name evidence="17" type="ORF">CLLU_30070</name>
</gene>
<evidence type="ECO:0000256" key="12">
    <source>
        <dbReference type="ARBA" id="ARBA00022958"/>
    </source>
</evidence>
<dbReference type="GO" id="GO:0004594">
    <property type="term" value="F:pantothenate kinase activity"/>
    <property type="evidence" value="ECO:0007669"/>
    <property type="project" value="UniProtKB-UniRule"/>
</dbReference>
<dbReference type="EC" id="2.7.1.33" evidence="6 16"/>
<dbReference type="InterPro" id="IPR043129">
    <property type="entry name" value="ATPase_NBD"/>
</dbReference>
<evidence type="ECO:0000256" key="14">
    <source>
        <dbReference type="ARBA" id="ARBA00038036"/>
    </source>
</evidence>
<keyword evidence="18" id="KW-1185">Reference proteome</keyword>
<accession>A0A2T0BD57</accession>
<evidence type="ECO:0000256" key="9">
    <source>
        <dbReference type="ARBA" id="ARBA00022741"/>
    </source>
</evidence>
<dbReference type="SUPFAM" id="SSF53067">
    <property type="entry name" value="Actin-like ATPase domain"/>
    <property type="match status" value="2"/>
</dbReference>
<dbReference type="PANTHER" id="PTHR34265">
    <property type="entry name" value="TYPE III PANTOTHENATE KINASE"/>
    <property type="match status" value="1"/>
</dbReference>
<evidence type="ECO:0000256" key="5">
    <source>
        <dbReference type="ARBA" id="ARBA00011738"/>
    </source>
</evidence>
<dbReference type="GO" id="GO:0046872">
    <property type="term" value="F:metal ion binding"/>
    <property type="evidence" value="ECO:0007669"/>
    <property type="project" value="UniProtKB-KW"/>
</dbReference>
<comment type="similarity">
    <text evidence="14 16">Belongs to the type III pantothenate kinase family.</text>
</comment>
<dbReference type="NCBIfam" id="NF009848">
    <property type="entry name" value="PRK13318.1-6"/>
    <property type="match status" value="1"/>
</dbReference>
<feature type="binding site" evidence="16">
    <location>
        <begin position="6"/>
        <end position="13"/>
    </location>
    <ligand>
        <name>ATP</name>
        <dbReference type="ChEBI" id="CHEBI:30616"/>
    </ligand>
</feature>
<protein>
    <recommendedName>
        <fullName evidence="15 16">Type III pantothenate kinase</fullName>
        <ecNumber evidence="6 16">2.7.1.33</ecNumber>
    </recommendedName>
    <alternativeName>
        <fullName evidence="16">PanK-III</fullName>
    </alternativeName>
    <alternativeName>
        <fullName evidence="16">Pantothenic acid kinase</fullName>
    </alternativeName>
</protein>
<comment type="subcellular location">
    <subcellularLocation>
        <location evidence="3 16">Cytoplasm</location>
    </subcellularLocation>
</comment>
<feature type="binding site" evidence="16">
    <location>
        <begin position="107"/>
        <end position="110"/>
    </location>
    <ligand>
        <name>substrate</name>
    </ligand>
</feature>
<dbReference type="AlphaFoldDB" id="A0A2T0BD57"/>
<evidence type="ECO:0000256" key="7">
    <source>
        <dbReference type="ARBA" id="ARBA00022490"/>
    </source>
</evidence>
<comment type="cofactor">
    <cofactor evidence="16">
        <name>NH4(+)</name>
        <dbReference type="ChEBI" id="CHEBI:28938"/>
    </cofactor>
    <cofactor evidence="16">
        <name>K(+)</name>
        <dbReference type="ChEBI" id="CHEBI:29103"/>
    </cofactor>
    <text evidence="16">A monovalent cation. Ammonium or potassium.</text>
</comment>
<dbReference type="HAMAP" id="MF_01274">
    <property type="entry name" value="Pantothen_kinase_3"/>
    <property type="match status" value="1"/>
</dbReference>
<dbReference type="GO" id="GO:0005524">
    <property type="term" value="F:ATP binding"/>
    <property type="evidence" value="ECO:0007669"/>
    <property type="project" value="UniProtKB-UniRule"/>
</dbReference>
<dbReference type="NCBIfam" id="TIGR00671">
    <property type="entry name" value="baf"/>
    <property type="match status" value="1"/>
</dbReference>
<keyword evidence="9 16" id="KW-0547">Nucleotide-binding</keyword>
<reference evidence="17 18" key="1">
    <citation type="submission" date="2018-03" db="EMBL/GenBank/DDBJ databases">
        <title>Genome sequence of Clostridium luticellarii DSM 29923.</title>
        <authorList>
            <person name="Poehlein A."/>
            <person name="Daniel R."/>
        </authorList>
    </citation>
    <scope>NUCLEOTIDE SEQUENCE [LARGE SCALE GENOMIC DNA]</scope>
    <source>
        <strain evidence="17 18">DSM 29923</strain>
    </source>
</reference>
<comment type="subunit">
    <text evidence="5 16">Homodimer.</text>
</comment>
<dbReference type="PANTHER" id="PTHR34265:SF1">
    <property type="entry name" value="TYPE III PANTOTHENATE KINASE"/>
    <property type="match status" value="1"/>
</dbReference>
<dbReference type="RefSeq" id="WP_106010580.1">
    <property type="nucleotide sequence ID" value="NZ_JALCPJ010000008.1"/>
</dbReference>
<evidence type="ECO:0000313" key="17">
    <source>
        <dbReference type="EMBL" id="PRR81818.1"/>
    </source>
</evidence>
<feature type="active site" description="Proton acceptor" evidence="16">
    <location>
        <position position="109"/>
    </location>
</feature>
<keyword evidence="8 16" id="KW-0808">Transferase</keyword>
<keyword evidence="12 16" id="KW-0630">Potassium</keyword>
<comment type="catalytic activity">
    <reaction evidence="1 16">
        <text>(R)-pantothenate + ATP = (R)-4'-phosphopantothenate + ADP + H(+)</text>
        <dbReference type="Rhea" id="RHEA:16373"/>
        <dbReference type="ChEBI" id="CHEBI:10986"/>
        <dbReference type="ChEBI" id="CHEBI:15378"/>
        <dbReference type="ChEBI" id="CHEBI:29032"/>
        <dbReference type="ChEBI" id="CHEBI:30616"/>
        <dbReference type="ChEBI" id="CHEBI:456216"/>
        <dbReference type="EC" id="2.7.1.33"/>
    </reaction>
</comment>
<evidence type="ECO:0000256" key="1">
    <source>
        <dbReference type="ARBA" id="ARBA00001206"/>
    </source>
</evidence>
<keyword evidence="7 16" id="KW-0963">Cytoplasm</keyword>
<feature type="binding site" evidence="16">
    <location>
        <position position="132"/>
    </location>
    <ligand>
        <name>ATP</name>
        <dbReference type="ChEBI" id="CHEBI:30616"/>
    </ligand>
</feature>
<dbReference type="InterPro" id="IPR004619">
    <property type="entry name" value="Type_III_PanK"/>
</dbReference>
<dbReference type="GO" id="GO:0005737">
    <property type="term" value="C:cytoplasm"/>
    <property type="evidence" value="ECO:0007669"/>
    <property type="project" value="UniProtKB-SubCell"/>
</dbReference>
<feature type="binding site" evidence="16">
    <location>
        <position position="184"/>
    </location>
    <ligand>
        <name>substrate</name>
    </ligand>
</feature>
<dbReference type="OrthoDB" id="9804707at2"/>
<dbReference type="NCBIfam" id="NF009847">
    <property type="entry name" value="PRK13318.1-5"/>
    <property type="match status" value="1"/>
</dbReference>
<comment type="pathway">
    <text evidence="4 16">Cofactor biosynthesis; coenzyme A biosynthesis; CoA from (R)-pantothenate: step 1/5.</text>
</comment>
<dbReference type="Gene3D" id="3.30.420.40">
    <property type="match status" value="2"/>
</dbReference>
<dbReference type="CDD" id="cd24015">
    <property type="entry name" value="ASKHA_NBD_PanK-III"/>
    <property type="match status" value="1"/>
</dbReference>
<keyword evidence="13 16" id="KW-0173">Coenzyme A biosynthesis</keyword>
<evidence type="ECO:0000256" key="10">
    <source>
        <dbReference type="ARBA" id="ARBA00022777"/>
    </source>
</evidence>
<evidence type="ECO:0000256" key="16">
    <source>
        <dbReference type="HAMAP-Rule" id="MF_01274"/>
    </source>
</evidence>
<dbReference type="Proteomes" id="UP000237798">
    <property type="component" value="Unassembled WGS sequence"/>
</dbReference>
<evidence type="ECO:0000256" key="11">
    <source>
        <dbReference type="ARBA" id="ARBA00022840"/>
    </source>
</evidence>
<evidence type="ECO:0000256" key="6">
    <source>
        <dbReference type="ARBA" id="ARBA00012102"/>
    </source>
</evidence>
<dbReference type="Pfam" id="PF03309">
    <property type="entry name" value="Pan_kinase"/>
    <property type="match status" value="1"/>
</dbReference>
<name>A0A2T0BD57_9CLOT</name>
<dbReference type="UniPathway" id="UPA00241">
    <property type="reaction ID" value="UER00352"/>
</dbReference>
<keyword evidence="11 16" id="KW-0067">ATP-binding</keyword>
<organism evidence="17 18">
    <name type="scientific">Clostridium luticellarii</name>
    <dbReference type="NCBI Taxonomy" id="1691940"/>
    <lineage>
        <taxon>Bacteria</taxon>
        <taxon>Bacillati</taxon>
        <taxon>Bacillota</taxon>
        <taxon>Clostridia</taxon>
        <taxon>Eubacteriales</taxon>
        <taxon>Clostridiaceae</taxon>
        <taxon>Clostridium</taxon>
    </lineage>
</organism>
<sequence>MILVLDVGNTNIVLGIYDGDALISVWRLSTNDKRTADEYGVQVMELFLQDKLNLTDIKGAIISSVVPNIMYSLEHMVTKYFQVIPVVVGPGVKTGINVRYDNPREVGADRIVNAVAAHEIYKRSIIIIDFGTATTFCAVTAKGDYLGGAICPGIKISSDALFEKAAKLPRVEIVKPSGVICKNTVSSIQAGIVYGYIGQVDYIVKKMKKEMMDLGEEEPFVIATGGLAKLIKEESKSIDIIDSILTLTGLRIIYDKNKEPVS</sequence>
<evidence type="ECO:0000313" key="18">
    <source>
        <dbReference type="Proteomes" id="UP000237798"/>
    </source>
</evidence>
<dbReference type="GO" id="GO:0015937">
    <property type="term" value="P:coenzyme A biosynthetic process"/>
    <property type="evidence" value="ECO:0007669"/>
    <property type="project" value="UniProtKB-UniRule"/>
</dbReference>
<evidence type="ECO:0000256" key="3">
    <source>
        <dbReference type="ARBA" id="ARBA00004496"/>
    </source>
</evidence>
<keyword evidence="16" id="KW-0479">Metal-binding</keyword>